<keyword evidence="3" id="KW-0378">Hydrolase</keyword>
<dbReference type="Proteomes" id="UP000000564">
    <property type="component" value="Chromosome"/>
</dbReference>
<evidence type="ECO:0000256" key="3">
    <source>
        <dbReference type="ARBA" id="ARBA00022801"/>
    </source>
</evidence>
<keyword evidence="5" id="KW-0573">Peptidoglycan synthesis</keyword>
<protein>
    <submittedName>
        <fullName evidence="13">Putative DD-carboxypeptidase</fullName>
    </submittedName>
</protein>
<evidence type="ECO:0000256" key="5">
    <source>
        <dbReference type="ARBA" id="ARBA00022984"/>
    </source>
</evidence>
<keyword evidence="4" id="KW-0133">Cell shape</keyword>
<dbReference type="Pfam" id="PF00768">
    <property type="entry name" value="Peptidase_S11"/>
    <property type="match status" value="1"/>
</dbReference>
<gene>
    <name evidence="13" type="ordered locus">SpyM3_0213</name>
</gene>
<dbReference type="PRINTS" id="PR00725">
    <property type="entry name" value="DADACBPTASE1"/>
</dbReference>
<evidence type="ECO:0000256" key="9">
    <source>
        <dbReference type="RuleBase" id="RU004016"/>
    </source>
</evidence>
<dbReference type="InterPro" id="IPR018044">
    <property type="entry name" value="Peptidase_S11"/>
</dbReference>
<dbReference type="GO" id="GO:0046677">
    <property type="term" value="P:response to antibiotic"/>
    <property type="evidence" value="ECO:0007669"/>
    <property type="project" value="InterPro"/>
</dbReference>
<feature type="domain" description="Peptidase S11 D-alanyl-D-alanine carboxypeptidase A N-terminal" evidence="12">
    <location>
        <begin position="43"/>
        <end position="290"/>
    </location>
</feature>
<evidence type="ECO:0000256" key="8">
    <source>
        <dbReference type="PIRSR" id="PIRSR618044-2"/>
    </source>
</evidence>
<reference evidence="13 14" key="1">
    <citation type="journal article" date="2002" name="Proc. Natl. Acad. Sci. U.S.A.">
        <title>Genome sequence of a serotype M3 strain of group A Streptococcus: phage-encoded toxins, the high-virulence phenotype, and clone emergence.</title>
        <authorList>
            <person name="Beres S.B."/>
            <person name="Sylva G.L."/>
            <person name="Barbian K.D."/>
            <person name="Lei B."/>
            <person name="Hoff J.S."/>
            <person name="Mammarella N.D."/>
            <person name="Liu M.Y."/>
            <person name="Smoot J.C."/>
            <person name="Porcella S.F."/>
            <person name="Parkins L.D."/>
            <person name="Campbell D.S."/>
            <person name="Smith T.M."/>
            <person name="McCormick J.K."/>
            <person name="Leung D.Y."/>
            <person name="Schlievert P.M."/>
            <person name="Musser J.M."/>
        </authorList>
    </citation>
    <scope>NUCLEOTIDE SEQUENCE [LARGE SCALE GENOMIC DNA]</scope>
    <source>
        <strain evidence="14">ATCC BAA-595 / MGAS315</strain>
    </source>
</reference>
<feature type="active site" evidence="7">
    <location>
        <position position="134"/>
    </location>
</feature>
<feature type="active site" description="Proton acceptor" evidence="7">
    <location>
        <position position="73"/>
    </location>
</feature>
<feature type="transmembrane region" description="Helical" evidence="10">
    <location>
        <begin position="368"/>
        <end position="390"/>
    </location>
</feature>
<dbReference type="PANTHER" id="PTHR35333:SF4">
    <property type="entry name" value="SLR0121 PROTEIN"/>
    <property type="match status" value="1"/>
</dbReference>
<dbReference type="GO" id="GO:0071555">
    <property type="term" value="P:cell wall organization"/>
    <property type="evidence" value="ECO:0007669"/>
    <property type="project" value="UniProtKB-KW"/>
</dbReference>
<dbReference type="GO" id="GO:0008360">
    <property type="term" value="P:regulation of cell shape"/>
    <property type="evidence" value="ECO:0007669"/>
    <property type="project" value="UniProtKB-KW"/>
</dbReference>
<dbReference type="Gene3D" id="3.40.710.10">
    <property type="entry name" value="DD-peptidase/beta-lactamase superfamily"/>
    <property type="match status" value="1"/>
</dbReference>
<dbReference type="GO" id="GO:0030655">
    <property type="term" value="P:beta-lactam antibiotic catabolic process"/>
    <property type="evidence" value="ECO:0007669"/>
    <property type="project" value="InterPro"/>
</dbReference>
<evidence type="ECO:0000259" key="12">
    <source>
        <dbReference type="Pfam" id="PF00768"/>
    </source>
</evidence>
<dbReference type="InterPro" id="IPR001967">
    <property type="entry name" value="Peptidase_S11_N"/>
</dbReference>
<comment type="similarity">
    <text evidence="1 9">Belongs to the peptidase S11 family.</text>
</comment>
<dbReference type="EMBL" id="AE014074">
    <property type="protein sequence ID" value="AAM78820.1"/>
    <property type="molecule type" value="Genomic_DNA"/>
</dbReference>
<keyword evidence="10" id="KW-0812">Transmembrane</keyword>
<keyword evidence="10" id="KW-0472">Membrane</keyword>
<dbReference type="SUPFAM" id="SSF56601">
    <property type="entry name" value="beta-lactamase/transpeptidase-like"/>
    <property type="match status" value="1"/>
</dbReference>
<evidence type="ECO:0000256" key="4">
    <source>
        <dbReference type="ARBA" id="ARBA00022960"/>
    </source>
</evidence>
<dbReference type="InterPro" id="IPR012338">
    <property type="entry name" value="Beta-lactam/transpept-like"/>
</dbReference>
<feature type="active site" description="Acyl-ester intermediate" evidence="7">
    <location>
        <position position="70"/>
    </location>
</feature>
<dbReference type="InterPro" id="IPR000871">
    <property type="entry name" value="Beta-lactam_class-A"/>
</dbReference>
<keyword evidence="2 11" id="KW-0732">Signal</keyword>
<feature type="binding site" evidence="8">
    <location>
        <position position="261"/>
    </location>
    <ligand>
        <name>substrate</name>
    </ligand>
</feature>
<feature type="chain" id="PRO_5002599393" evidence="11">
    <location>
        <begin position="24"/>
        <end position="393"/>
    </location>
</feature>
<keyword evidence="13" id="KW-0121">Carboxypeptidase</keyword>
<dbReference type="HOGENOM" id="CLU_027070_5_0_9"/>
<evidence type="ECO:0000256" key="11">
    <source>
        <dbReference type="SAM" id="SignalP"/>
    </source>
</evidence>
<keyword evidence="10" id="KW-1133">Transmembrane helix</keyword>
<keyword evidence="13" id="KW-0645">Protease</keyword>
<name>A0A0H2UT65_STRP3</name>
<evidence type="ECO:0000256" key="6">
    <source>
        <dbReference type="ARBA" id="ARBA00023316"/>
    </source>
</evidence>
<evidence type="ECO:0000256" key="1">
    <source>
        <dbReference type="ARBA" id="ARBA00007164"/>
    </source>
</evidence>
<dbReference type="GO" id="GO:0009002">
    <property type="term" value="F:serine-type D-Ala-D-Ala carboxypeptidase activity"/>
    <property type="evidence" value="ECO:0007669"/>
    <property type="project" value="InterPro"/>
</dbReference>
<dbReference type="AlphaFoldDB" id="A0A0H2UT65"/>
<dbReference type="GO" id="GO:0008800">
    <property type="term" value="F:beta-lactamase activity"/>
    <property type="evidence" value="ECO:0007669"/>
    <property type="project" value="InterPro"/>
</dbReference>
<evidence type="ECO:0000256" key="10">
    <source>
        <dbReference type="SAM" id="Phobius"/>
    </source>
</evidence>
<feature type="signal peptide" evidence="11">
    <location>
        <begin position="1"/>
        <end position="23"/>
    </location>
</feature>
<dbReference type="GO" id="GO:0009252">
    <property type="term" value="P:peptidoglycan biosynthetic process"/>
    <property type="evidence" value="ECO:0007669"/>
    <property type="project" value="UniProtKB-KW"/>
</dbReference>
<evidence type="ECO:0000256" key="7">
    <source>
        <dbReference type="PIRSR" id="PIRSR618044-1"/>
    </source>
</evidence>
<proteinExistence type="inferred from homology"/>
<organism evidence="13 14">
    <name type="scientific">Streptococcus pyogenes serotype M3 (strain ATCC BAA-595 / MGAS315)</name>
    <dbReference type="NCBI Taxonomy" id="198466"/>
    <lineage>
        <taxon>Bacteria</taxon>
        <taxon>Bacillati</taxon>
        <taxon>Bacillota</taxon>
        <taxon>Bacilli</taxon>
        <taxon>Lactobacillales</taxon>
        <taxon>Streptococcaceae</taxon>
        <taxon>Streptococcus</taxon>
    </lineage>
</organism>
<sequence length="393" mass="43828">MTKRIILTIFTFICFSMMPLVHAEDVMDITRQAGYTVSEVNRPKSSIVVDANSSDILWQDNIDIPRDPASMSKMFTLYILFEELAKGKITMDTTITATPTDQAIANIYEISNNNIVAGVAYPIRDLITLTAVPSSNAATVMIANYLSNNDASAFIDRINATAKQLGMTNTHFSNASGAAAQAFQGYYNPTKYDLSASNITTARDLSKLLYAFLKKYPEIISFTNKSVVHTMVGTPYEEEFHTYNHSLPDNQFGMKGVDGLKTGSSPSAAFNAMITAKRGKTRLITIVMGVGDWSDQNGEFYRHPFVNALTEKGFKDSKTLSKKARQKLEKLVPQTKKETSPKQQHFKATKKQSYLERVEDFMNHNHTFLLICLAIFIITILLLSLVVFAMGRQ</sequence>
<keyword evidence="6" id="KW-0961">Cell wall biogenesis/degradation</keyword>
<dbReference type="RefSeq" id="WP_011054185.1">
    <property type="nucleotide sequence ID" value="NC_004070.1"/>
</dbReference>
<evidence type="ECO:0000313" key="14">
    <source>
        <dbReference type="Proteomes" id="UP000000564"/>
    </source>
</evidence>
<accession>A0A0H2UT65</accession>
<evidence type="ECO:0000313" key="13">
    <source>
        <dbReference type="EMBL" id="AAM78820.1"/>
    </source>
</evidence>
<dbReference type="PANTHER" id="PTHR35333">
    <property type="entry name" value="BETA-LACTAMASE"/>
    <property type="match status" value="1"/>
</dbReference>
<evidence type="ECO:0000256" key="2">
    <source>
        <dbReference type="ARBA" id="ARBA00022729"/>
    </source>
</evidence>
<dbReference type="GO" id="GO:0006508">
    <property type="term" value="P:proteolysis"/>
    <property type="evidence" value="ECO:0007669"/>
    <property type="project" value="InterPro"/>
</dbReference>
<dbReference type="KEGG" id="spg:SpyM3_0213"/>